<evidence type="ECO:0000256" key="1">
    <source>
        <dbReference type="SAM" id="Phobius"/>
    </source>
</evidence>
<feature type="transmembrane region" description="Helical" evidence="1">
    <location>
        <begin position="59"/>
        <end position="79"/>
    </location>
</feature>
<dbReference type="Proteomes" id="UP000832041">
    <property type="component" value="Chromosome"/>
</dbReference>
<feature type="transmembrane region" description="Helical" evidence="1">
    <location>
        <begin position="86"/>
        <end position="107"/>
    </location>
</feature>
<evidence type="ECO:0000313" key="3">
    <source>
        <dbReference type="Proteomes" id="UP000832041"/>
    </source>
</evidence>
<keyword evidence="1" id="KW-1133">Transmembrane helix</keyword>
<sequence length="149" mass="15918">MTMPALRATRVLTVLGLVLTLALGLWPFMTPDLLADHIQHGYPDYTDAEVGAAVNTWQVALATVAGLGVIGWIWTLVTLRQPHRWAPFSATALLAVALIVAVVLITTPDTSGEVGLVPVMGWAWLAPCVVGIVVTGSTWRIRRAASPSR</sequence>
<feature type="transmembrane region" description="Helical" evidence="1">
    <location>
        <begin position="119"/>
        <end position="139"/>
    </location>
</feature>
<keyword evidence="1" id="KW-0812">Transmembrane</keyword>
<gene>
    <name evidence="2" type="ORF">FOF52_02995</name>
</gene>
<keyword evidence="1" id="KW-0472">Membrane</keyword>
<keyword evidence="3" id="KW-1185">Reference proteome</keyword>
<proteinExistence type="predicted"/>
<evidence type="ECO:0000313" key="2">
    <source>
        <dbReference type="EMBL" id="UPT20065.1"/>
    </source>
</evidence>
<accession>A0ABY4KYC3</accession>
<dbReference type="RefSeq" id="WP_248592310.1">
    <property type="nucleotide sequence ID" value="NZ_BAABEB010000010.1"/>
</dbReference>
<organism evidence="2 3">
    <name type="scientific">Thermobifida alba</name>
    <name type="common">Thermomonospora alba</name>
    <dbReference type="NCBI Taxonomy" id="53522"/>
    <lineage>
        <taxon>Bacteria</taxon>
        <taxon>Bacillati</taxon>
        <taxon>Actinomycetota</taxon>
        <taxon>Actinomycetes</taxon>
        <taxon>Streptosporangiales</taxon>
        <taxon>Nocardiopsidaceae</taxon>
        <taxon>Thermobifida</taxon>
    </lineage>
</organism>
<dbReference type="EMBL" id="CP051627">
    <property type="protein sequence ID" value="UPT20065.1"/>
    <property type="molecule type" value="Genomic_DNA"/>
</dbReference>
<protein>
    <recommendedName>
        <fullName evidence="4">DUF998 domain-containing protein</fullName>
    </recommendedName>
</protein>
<name>A0ABY4KYC3_THEAE</name>
<evidence type="ECO:0008006" key="4">
    <source>
        <dbReference type="Google" id="ProtNLM"/>
    </source>
</evidence>
<reference evidence="2 3" key="1">
    <citation type="submission" date="2020-04" db="EMBL/GenBank/DDBJ databases">
        <title>Thermobifida alba genome sequencing and assembly.</title>
        <authorList>
            <person name="Luzics S."/>
            <person name="Horvath B."/>
            <person name="Nagy I."/>
            <person name="Toth A."/>
            <person name="Nagy I."/>
            <person name="Kukolya J."/>
        </authorList>
    </citation>
    <scope>NUCLEOTIDE SEQUENCE [LARGE SCALE GENOMIC DNA]</scope>
    <source>
        <strain evidence="2 3">DSM 43795</strain>
    </source>
</reference>